<evidence type="ECO:0000256" key="5">
    <source>
        <dbReference type="ARBA" id="ARBA00022679"/>
    </source>
</evidence>
<comment type="similarity">
    <text evidence="1">Belongs to the glycosyltransferase group 1 family. Glycosyltransferase 4 subfamily.</text>
</comment>
<gene>
    <name evidence="9" type="ORF">CWI37_0785p0020</name>
</gene>
<comment type="caution">
    <text evidence="9">The sequence shown here is derived from an EMBL/GenBank/DDBJ whole genome shotgun (WGS) entry which is preliminary data.</text>
</comment>
<reference evidence="9 10" key="1">
    <citation type="submission" date="2017-12" db="EMBL/GenBank/DDBJ databases">
        <authorList>
            <person name="Pombert J.-F."/>
            <person name="Haag K.L."/>
            <person name="Ebert D."/>
        </authorList>
    </citation>
    <scope>NUCLEOTIDE SEQUENCE [LARGE SCALE GENOMIC DNA]</scope>
    <source>
        <strain evidence="9">FI-OER-3-3</strain>
    </source>
</reference>
<keyword evidence="3" id="KW-0313">Glucose metabolism</keyword>
<dbReference type="Pfam" id="PF00534">
    <property type="entry name" value="Glycos_transf_1"/>
    <property type="match status" value="1"/>
</dbReference>
<dbReference type="EMBL" id="PITJ01000785">
    <property type="protein sequence ID" value="TBU01176.1"/>
    <property type="molecule type" value="Genomic_DNA"/>
</dbReference>
<evidence type="ECO:0000313" key="10">
    <source>
        <dbReference type="Proteomes" id="UP000292362"/>
    </source>
</evidence>
<dbReference type="GO" id="GO:0016757">
    <property type="term" value="F:glycosyltransferase activity"/>
    <property type="evidence" value="ECO:0007669"/>
    <property type="project" value="UniProtKB-KW"/>
</dbReference>
<dbReference type="Gene3D" id="3.40.50.2000">
    <property type="entry name" value="Glycogen Phosphorylase B"/>
    <property type="match status" value="2"/>
</dbReference>
<dbReference type="InterPro" id="IPR052078">
    <property type="entry name" value="Trehalose_Metab_GTase"/>
</dbReference>
<comment type="subunit">
    <text evidence="2">Homodimer.</text>
</comment>
<organism evidence="9 10">
    <name type="scientific">Hamiltosporidium tvaerminnensis</name>
    <dbReference type="NCBI Taxonomy" id="1176355"/>
    <lineage>
        <taxon>Eukaryota</taxon>
        <taxon>Fungi</taxon>
        <taxon>Fungi incertae sedis</taxon>
        <taxon>Microsporidia</taxon>
        <taxon>Dubosqiidae</taxon>
        <taxon>Hamiltosporidium</taxon>
    </lineage>
</organism>
<dbReference type="PANTHER" id="PTHR47779:SF1">
    <property type="entry name" value="SYNTHASE (CCG-9), PUTATIVE (AFU_ORTHOLOGUE AFUA_3G12100)-RELATED"/>
    <property type="match status" value="1"/>
</dbReference>
<keyword evidence="6" id="KW-0119">Carbohydrate metabolism</keyword>
<feature type="domain" description="Glycosyl transferase family 1" evidence="7">
    <location>
        <begin position="526"/>
        <end position="698"/>
    </location>
</feature>
<dbReference type="VEuPathDB" id="MicrosporidiaDB:CWI37_0785p0020"/>
<keyword evidence="5 9" id="KW-0808">Transferase</keyword>
<evidence type="ECO:0000259" key="8">
    <source>
        <dbReference type="Pfam" id="PF21269"/>
    </source>
</evidence>
<evidence type="ECO:0000259" key="7">
    <source>
        <dbReference type="Pfam" id="PF00534"/>
    </source>
</evidence>
<dbReference type="InterPro" id="IPR049438">
    <property type="entry name" value="TreT_GT1"/>
</dbReference>
<dbReference type="InterPro" id="IPR001296">
    <property type="entry name" value="Glyco_trans_1"/>
</dbReference>
<proteinExistence type="inferred from homology"/>
<dbReference type="AlphaFoldDB" id="A0A4Q9L242"/>
<evidence type="ECO:0000256" key="1">
    <source>
        <dbReference type="ARBA" id="ARBA00009481"/>
    </source>
</evidence>
<keyword evidence="4" id="KW-0328">Glycosyltransferase</keyword>
<dbReference type="Pfam" id="PF21269">
    <property type="entry name" value="TreT_GT1"/>
    <property type="match status" value="1"/>
</dbReference>
<dbReference type="GO" id="GO:0006006">
    <property type="term" value="P:glucose metabolic process"/>
    <property type="evidence" value="ECO:0007669"/>
    <property type="project" value="UniProtKB-KW"/>
</dbReference>
<dbReference type="Proteomes" id="UP000292362">
    <property type="component" value="Unassembled WGS sequence"/>
</dbReference>
<evidence type="ECO:0000313" key="9">
    <source>
        <dbReference type="EMBL" id="TBU01176.1"/>
    </source>
</evidence>
<evidence type="ECO:0000256" key="6">
    <source>
        <dbReference type="ARBA" id="ARBA00023277"/>
    </source>
</evidence>
<protein>
    <submittedName>
        <fullName evidence="9">Glycosyltransferase</fullName>
    </submittedName>
</protein>
<dbReference type="SUPFAM" id="SSF53756">
    <property type="entry name" value="UDP-Glycosyltransferase/glycogen phosphorylase"/>
    <property type="match status" value="1"/>
</dbReference>
<evidence type="ECO:0000256" key="2">
    <source>
        <dbReference type="ARBA" id="ARBA00011738"/>
    </source>
</evidence>
<evidence type="ECO:0000256" key="3">
    <source>
        <dbReference type="ARBA" id="ARBA00022526"/>
    </source>
</evidence>
<feature type="domain" description="Trehalose synthase N-terminal" evidence="8">
    <location>
        <begin position="313"/>
        <end position="471"/>
    </location>
</feature>
<accession>A0A4Q9L242</accession>
<dbReference type="PANTHER" id="PTHR47779">
    <property type="entry name" value="SYNTHASE (CCG-9), PUTATIVE (AFU_ORTHOLOGUE AFUA_3G12100)-RELATED"/>
    <property type="match status" value="1"/>
</dbReference>
<name>A0A4Q9L242_9MICR</name>
<evidence type="ECO:0000256" key="4">
    <source>
        <dbReference type="ARBA" id="ARBA00022676"/>
    </source>
</evidence>
<sequence length="745" mass="87018">MTSSKSCGFVGISLEIDTRANLINIGLSINDGFFNIDSEKIQYEIVKDIGIEYVCIEDNFDFVKKTCVHNIGCYSIKTNGHVKIYRDILCRHEWEKINLDDLFDKRIYYEFMRYKNVYFDTCYFTCDFENYLCMSCNRKIIIKKDTNLEEEIEKFKITDKYFIYNYDLLIDTFLQIFKRLFKWLREYDEKNNMKIVAIGLSKDLKYYEKLCNEITRIMWGCFDAFPCFYSTELDSNVEEIADFLARQSTRLIGINNLLRLEIGMRNVVEVDSNIISICNLTDYEYSLVPIFADVIELIQKKSEIFNFKKICFISSTPRGGGVALMRNAHIRFYRLLGLDVSWYVTIPAPSVFKITKQKFHNVLQCVAPEDEYLTEEDKILYENWVKLNAERFWTDSVFKETDIIVLDDHQTCGFVKYIKEVNKKAKIIYRSHIQIRGEEIKNKKNLENTWNFISNNLKEVDYFISHPIESFVPHDIPIQKLIYHPPSTDQLDGLNKFISTDICQYYQNLFNIACCESNQPTMDFNLPYIVQIARFDPSKGIIDVIEAYVIYCKKYANKDKSNIPRLILCGHGSVDDPEANTVYNNTLTYIKDKIDKDISSTIICVKIPPSDQILNVILRKAKIALQLSHSEGFEIKVTEALLKGVPVIVYNTGGLPLQVSHNVNGFIVEKGNIQQVAEHINFLINNTEFTLNICKNTYRIINFTTPFQILAWLNIFEMVLNNEKGNGRSIFKEIYEKYILPKTDY</sequence>